<feature type="transmembrane region" description="Helical" evidence="25">
    <location>
        <begin position="218"/>
        <end position="239"/>
    </location>
</feature>
<feature type="transmembrane region" description="Helical" evidence="25">
    <location>
        <begin position="3347"/>
        <end position="3375"/>
    </location>
</feature>
<dbReference type="Gene3D" id="1.20.5.1190">
    <property type="entry name" value="iswi atpase"/>
    <property type="match status" value="2"/>
</dbReference>
<feature type="transmembrane region" description="Helical" evidence="25">
    <location>
        <begin position="624"/>
        <end position="647"/>
    </location>
</feature>
<feature type="transmembrane region" description="Helical" evidence="25">
    <location>
        <begin position="2476"/>
        <end position="2494"/>
    </location>
</feature>
<feature type="transmembrane region" description="Helical" evidence="25">
    <location>
        <begin position="108"/>
        <end position="127"/>
    </location>
</feature>
<dbReference type="Pfam" id="PF00520">
    <property type="entry name" value="Ion_trans"/>
    <property type="match status" value="8"/>
</dbReference>
<dbReference type="PRINTS" id="PR00170">
    <property type="entry name" value="NACHANNEL"/>
</dbReference>
<dbReference type="PANTHER" id="PTHR10037">
    <property type="entry name" value="VOLTAGE-GATED CATION CHANNEL CALCIUM AND SODIUM"/>
    <property type="match status" value="1"/>
</dbReference>
<feature type="transmembrane region" description="Helical" evidence="25">
    <location>
        <begin position="3108"/>
        <end position="3126"/>
    </location>
</feature>
<evidence type="ECO:0000256" key="22">
    <source>
        <dbReference type="ARBA" id="ARBA00053520"/>
    </source>
</evidence>
<dbReference type="Gene3D" id="1.20.120.350">
    <property type="entry name" value="Voltage-gated potassium channels. Chain C"/>
    <property type="match status" value="8"/>
</dbReference>
<dbReference type="InterPro" id="IPR010526">
    <property type="entry name" value="Na_trans_assoc_dom"/>
</dbReference>
<dbReference type="FunFam" id="1.20.5.1190:FF:000007">
    <property type="entry name" value="Sodium channel protein"/>
    <property type="match status" value="1"/>
</dbReference>
<evidence type="ECO:0000256" key="26">
    <source>
        <dbReference type="SAM" id="Coils"/>
    </source>
</evidence>
<feature type="transmembrane region" description="Helical" evidence="25">
    <location>
        <begin position="2971"/>
        <end position="2990"/>
    </location>
</feature>
<feature type="transmembrane region" description="Helical" evidence="25">
    <location>
        <begin position="1412"/>
        <end position="1430"/>
    </location>
</feature>
<feature type="transmembrane region" description="Helical" evidence="25">
    <location>
        <begin position="2614"/>
        <end position="2637"/>
    </location>
</feature>
<dbReference type="Gene3D" id="1.10.287.70">
    <property type="match status" value="8"/>
</dbReference>
<evidence type="ECO:0000259" key="29">
    <source>
        <dbReference type="Pfam" id="PF06512"/>
    </source>
</evidence>
<dbReference type="InterPro" id="IPR001696">
    <property type="entry name" value="Na_channel_asu"/>
</dbReference>
<dbReference type="GO" id="GO:0019228">
    <property type="term" value="P:neuronal action potential"/>
    <property type="evidence" value="ECO:0007669"/>
    <property type="project" value="TreeGrafter"/>
</dbReference>
<feature type="domain" description="Ion transport" evidence="28">
    <location>
        <begin position="1968"/>
        <end position="2252"/>
    </location>
</feature>
<feature type="transmembrane region" description="Helical" evidence="25">
    <location>
        <begin position="3265"/>
        <end position="3285"/>
    </location>
</feature>
<comment type="catalytic activity">
    <reaction evidence="20">
        <text>Na(+)(in) = Na(+)(out)</text>
        <dbReference type="Rhea" id="RHEA:34963"/>
        <dbReference type="ChEBI" id="CHEBI:29101"/>
    </reaction>
</comment>
<comment type="subunit">
    <text evidence="24">The voltage-resistant sodium channel consists of an ion conducting pore forming alpha-subunit regulated by one or more auxiliary subunits SCN1B, SCN2B and SCN3B.</text>
</comment>
<feature type="transmembrane region" description="Helical" evidence="25">
    <location>
        <begin position="2443"/>
        <end position="2464"/>
    </location>
</feature>
<dbReference type="GO" id="GO:0086006">
    <property type="term" value="F:voltage-gated sodium channel activity involved in cardiac muscle cell action potential"/>
    <property type="evidence" value="ECO:0007669"/>
    <property type="project" value="TreeGrafter"/>
</dbReference>
<dbReference type="Pfam" id="PF06512">
    <property type="entry name" value="Na_trans_assoc"/>
    <property type="match status" value="2"/>
</dbReference>
<feature type="transmembrane region" description="Helical" evidence="25">
    <location>
        <begin position="1296"/>
        <end position="1319"/>
    </location>
</feature>
<feature type="domain" description="Ion transport" evidence="28">
    <location>
        <begin position="1376"/>
        <end position="1625"/>
    </location>
</feature>
<feature type="transmembrane region" description="Helical" evidence="25">
    <location>
        <begin position="147"/>
        <end position="167"/>
    </location>
</feature>
<gene>
    <name evidence="31" type="ORF">JEQ12_008196</name>
</gene>
<feature type="domain" description="Ion transport" evidence="28">
    <location>
        <begin position="3227"/>
        <end position="3483"/>
    </location>
</feature>
<feature type="domain" description="SCN5A-like C-terminal IQ motif" evidence="30">
    <location>
        <begin position="3595"/>
        <end position="3622"/>
    </location>
</feature>
<evidence type="ECO:0000256" key="10">
    <source>
        <dbReference type="ARBA" id="ARBA00022882"/>
    </source>
</evidence>
<evidence type="ECO:0000256" key="1">
    <source>
        <dbReference type="ARBA" id="ARBA00004651"/>
    </source>
</evidence>
<dbReference type="FunFam" id="1.20.120.350:FF:000066">
    <property type="entry name" value="Sodium channel protein"/>
    <property type="match status" value="1"/>
</dbReference>
<feature type="transmembrane region" description="Helical" evidence="25">
    <location>
        <begin position="389"/>
        <end position="408"/>
    </location>
</feature>
<evidence type="ECO:0000256" key="27">
    <source>
        <dbReference type="SAM" id="MobiDB-lite"/>
    </source>
</evidence>
<feature type="region of interest" description="Disordered" evidence="27">
    <location>
        <begin position="2754"/>
        <end position="2777"/>
    </location>
</feature>
<feature type="domain" description="Sodium ion transport-associated" evidence="29">
    <location>
        <begin position="2651"/>
        <end position="2898"/>
    </location>
</feature>
<evidence type="ECO:0000259" key="30">
    <source>
        <dbReference type="Pfam" id="PF24609"/>
    </source>
</evidence>
<evidence type="ECO:0000256" key="21">
    <source>
        <dbReference type="ARBA" id="ARBA00047025"/>
    </source>
</evidence>
<feature type="domain" description="Ion transport" evidence="28">
    <location>
        <begin position="593"/>
        <end position="832"/>
    </location>
</feature>
<dbReference type="FunFam" id="1.20.120.350:FF:000002">
    <property type="entry name" value="Sodium channel protein"/>
    <property type="match status" value="2"/>
</dbReference>
<feature type="domain" description="Ion transport" evidence="28">
    <location>
        <begin position="2413"/>
        <end position="2642"/>
    </location>
</feature>
<keyword evidence="7 25" id="KW-0812">Transmembrane</keyword>
<feature type="transmembrane region" description="Helical" evidence="25">
    <location>
        <begin position="1066"/>
        <end position="1084"/>
    </location>
</feature>
<evidence type="ECO:0000256" key="20">
    <source>
        <dbReference type="ARBA" id="ARBA00036239"/>
    </source>
</evidence>
<feature type="transmembrane region" description="Helical" evidence="25">
    <location>
        <begin position="1965"/>
        <end position="1983"/>
    </location>
</feature>
<evidence type="ECO:0000256" key="2">
    <source>
        <dbReference type="ARBA" id="ARBA00006764"/>
    </source>
</evidence>
<dbReference type="Proteomes" id="UP000664991">
    <property type="component" value="Unassembled WGS sequence"/>
</dbReference>
<evidence type="ECO:0000256" key="17">
    <source>
        <dbReference type="ARBA" id="ARBA00023201"/>
    </source>
</evidence>
<protein>
    <recommendedName>
        <fullName evidence="25">Sodium channel protein</fullName>
    </recommendedName>
</protein>
<feature type="region of interest" description="Disordered" evidence="27">
    <location>
        <begin position="3659"/>
        <end position="3723"/>
    </location>
</feature>
<evidence type="ECO:0000256" key="9">
    <source>
        <dbReference type="ARBA" id="ARBA00022843"/>
    </source>
</evidence>
<keyword evidence="12 25" id="KW-0915">Sodium</keyword>
<evidence type="ECO:0000256" key="18">
    <source>
        <dbReference type="ARBA" id="ARBA00023303"/>
    </source>
</evidence>
<feature type="transmembrane region" description="Helical" evidence="25">
    <location>
        <begin position="3035"/>
        <end position="3055"/>
    </location>
</feature>
<feature type="transmembrane region" description="Helical" evidence="25">
    <location>
        <begin position="277"/>
        <end position="296"/>
    </location>
</feature>
<dbReference type="FunFam" id="1.10.238.10:FF:000002">
    <property type="entry name" value="Sodium channel protein"/>
    <property type="match status" value="2"/>
</dbReference>
<keyword evidence="11 25" id="KW-1133">Transmembrane helix</keyword>
<feature type="transmembrane region" description="Helical" evidence="25">
    <location>
        <begin position="3146"/>
        <end position="3169"/>
    </location>
</feature>
<feature type="transmembrane region" description="Helical" evidence="25">
    <location>
        <begin position="799"/>
        <end position="824"/>
    </location>
</feature>
<dbReference type="FunFam" id="1.20.120.350:FF:000004">
    <property type="entry name" value="Sodium channel protein"/>
    <property type="match status" value="1"/>
</dbReference>
<dbReference type="GO" id="GO:0060371">
    <property type="term" value="P:regulation of atrial cardiac muscle cell membrane depolarization"/>
    <property type="evidence" value="ECO:0007669"/>
    <property type="project" value="TreeGrafter"/>
</dbReference>
<evidence type="ECO:0000313" key="31">
    <source>
        <dbReference type="EMBL" id="KAG5197467.1"/>
    </source>
</evidence>
<dbReference type="GO" id="GO:0002027">
    <property type="term" value="P:regulation of heart rate"/>
    <property type="evidence" value="ECO:0007669"/>
    <property type="project" value="TreeGrafter"/>
</dbReference>
<feature type="transmembrane region" description="Helical" evidence="25">
    <location>
        <begin position="2943"/>
        <end position="2959"/>
    </location>
</feature>
<feature type="transmembrane region" description="Helical" evidence="25">
    <location>
        <begin position="2218"/>
        <end position="2246"/>
    </location>
</feature>
<keyword evidence="15" id="KW-1015">Disulfide bond</keyword>
<dbReference type="InterPro" id="IPR005821">
    <property type="entry name" value="Ion_trans_dom"/>
</dbReference>
<dbReference type="GO" id="GO:0001518">
    <property type="term" value="C:voltage-gated sodium channel complex"/>
    <property type="evidence" value="ECO:0007669"/>
    <property type="project" value="UniProtKB-UniRule"/>
</dbReference>
<feature type="region of interest" description="Disordered" evidence="27">
    <location>
        <begin position="2818"/>
        <end position="2840"/>
    </location>
</feature>
<feature type="compositionally biased region" description="Low complexity" evidence="27">
    <location>
        <begin position="3704"/>
        <end position="3723"/>
    </location>
</feature>
<feature type="region of interest" description="Disordered" evidence="27">
    <location>
        <begin position="2790"/>
        <end position="2809"/>
    </location>
</feature>
<feature type="compositionally biased region" description="Acidic residues" evidence="27">
    <location>
        <begin position="2754"/>
        <end position="2768"/>
    </location>
</feature>
<feature type="transmembrane region" description="Helical" evidence="25">
    <location>
        <begin position="2531"/>
        <end position="2551"/>
    </location>
</feature>
<dbReference type="InterPro" id="IPR043203">
    <property type="entry name" value="VGCC_Ca_Na"/>
</dbReference>
<dbReference type="CDD" id="cd13433">
    <property type="entry name" value="Na_channel_gate"/>
    <property type="match status" value="2"/>
</dbReference>
<dbReference type="FunFam" id="1.20.120.350:FF:000065">
    <property type="entry name" value="Sodium channel protein"/>
    <property type="match status" value="1"/>
</dbReference>
<keyword evidence="9" id="KW-0832">Ubl conjugation</keyword>
<dbReference type="InterPro" id="IPR058542">
    <property type="entry name" value="IQ_SCN5A_C"/>
</dbReference>
<evidence type="ECO:0000256" key="12">
    <source>
        <dbReference type="ARBA" id="ARBA00023053"/>
    </source>
</evidence>
<comment type="function">
    <text evidence="19">Tetrodotoxin-resistant channel that mediates the voltage-dependent sodium ion permeability of excitable membranes. Assuming opened or closed conformations in response to the voltage difference across the membrane, the protein forms a sodium-selective channel through which sodium ions may pass in accordance with their electrochemical gradient. Plays a role in neuropathic pain mechanisms.</text>
</comment>
<sequence length="3723" mass="422906">MDDRCYPVIFPDGRNFRPFTPDSLAAIKKRIAIQKEKKKSKDWKAAEPEPRPQLDLKVSRKLPKLYGDIPRDLIAKPLEDLDPFYSNHKTFMVLNKKRTIYRFSAKRALFILGPFNSIRSLAIRISVHSYPFVASFTNAPALTAPLTLFSMFIICTVIINCVFMALAHQKGGISVNVDNAEYVFLGIYLFEALVKILARGFILDEFSFLRDPWNWLDSIVIATAFVSYSPYINASSFSLSSLRTFRVFRALKAISVISGLKVIVGALLHSVKKLVDVMILTLFCLSIFALVGQQLFMGNLSYKCVSNSCNGDYQDYCFKKEESTEFKMCGVWMGNRACPEQYKCKDSKKNPDYNYTNFDNFGWSFLAMFRLMTQDSWEKLYRQTVRTSGLVSVLFFVVVIFLGSFYLVNLTLAVVTMTYEEQNKNVAAETEAKEKMFQEAQQLLKEEKEALVAMGIDRSSLNSLEASSFSPKKRKLFGSKKRKSFFLRKSGQDQIPGSDSDEDSSKKPHLLEQTKRLSQNLSVDHCDEHGDSFQRQRALSAVSILTITMQEQEKSQEPCLPCGENLASKYLVWDCSPWWLDIKKVLRTVMTDPFTELAITICIIINTVFLAMEHYKMDQNFENILYTGNLVFTGIFMAEMCLKIIALDPYHYFRRGWNIFDSVVALLSLADVIVNHIVSGKSWISFRSLRVLRVFKLAKSWPTLNTLIKIIGHSVGALGNLTVVLAIVVFIFSVVGMQLFGSRFNNKKNHLNSCDPEVLCLRRWHMGDFYHSFLVVFRILCGEWIENMWECMQEANPRLCVIVFLSIMVIGKLVVLNLFIALLLNSFSNEERNGHLEGKVKKTKVQVALDRFRWAFCFVIHTLEHFFRKRCRRQHLSKQKEVTEGPGGESKDIIPLVTGMKKGPEIWEEFGVLTSVPMTLHDRTWLAPLAEEEDDAESLGEDKGQAATQPEAGKQASEVHQKSKDLTSPGIQSVEIDVFSEDDPMSIQNLRKKSDATSVLSECSTIGPQDPFMRLLEMVPKKEPERCLPKGLNCCSLCCTVDKRKSSWITWWSLRKTCYQIVKHSWFESFIIFVILLSSGALVFEDINLDKQPKIQELLKCTDTIFTYIFILEMGLKWVAFGFGKYFTSVWCWLDFVIVIVSVTSLIDLMGLKSFRILRALRPLRALSQFEGMKVVVYALIGAIPAILNVLLVCLIFWLIFCILGVSLFSGRFGRCVNATDVKSVIDYNVVANRSQCESGNFYWHTPDVNFDNVLMAYLALLQVATFKGWMDIMYAAVDSTEEGQQPKFEARSCMYLYFVVFIIFGSFFTLNLFTGVIIDNFNQQQKKISGQDVFLTEEQKKYYNAMKKLGSKKPQRPIPRPQNKCQGFVFDLVTHQVFDVIIIILILLNMLSMMAESHHQSDTMKHLLECLNLAFVVIFAIECLIKIFALRQYYFTNGWNLFDCVIVVLSIVSTVVSALETQAEIPFPPTLFRMVRLVRIGRILRLVRAARRIRTLLFALMMSLPSLFNIGLLLFLVMFIYAIFGMNSFRKVKEDSGIDDIFNFQTFISSMLCLFQITTTAGWDSLLSPMLKSNNSCDPKTESCHLSTIAIIYFVTYIIISSLIVVNMYIAVILENFNVATEESEDPLGEDDFEMFYEVWEKFDPEATQFINYSALSDFADALPEPLRVAKPNKYQFLVMDLPMVSGDRLHCLDILFAFTTRVLGESSGLDSMKAAIEEKFMEANPFKKLYEPIVTTTKRKEEERCAAVIQKAFRKYMMKTKCTLQDRPHSTLQTLSNGDLPSSGVAEGKWRAPSCSLEDGLFCTKTLPQEAGNARHSPSPYRPCELILKNEKMEFPFGSLETTNFRRFTPESLVEIEKRIAAKQESKKVKEKFRRQKDQKEKPRPQLDLKACNQLPKFYGTLPAELIGEPLEDLDPFYSTHRTFMVLNKGRTISRFSATRALWLFSPFNLIRRTAIKVSVHSYPLWFSLFITITILVNCVGMTRTELPERMEYVFTVIYTFEALIKILARGFCLNEFTYLRDPWNWLDFSVITLAYAGEVTDLRGISGLRTFRVLRALKTVSVIPGLKVIVGALIHSVKKLADVTILTVFCLSVFALVGLQLFKGNLKNKCVKNCTVVNETANYSSHEKQEWNYCQRDPDYYTNKEGTSDPLLCGNGSDAGHCPEGYFCLKTSDNPDFNYTSFDSFAWAFLSMFRLMTQDSWERLYQQTLRASGKIYMVFFVLVIFLGSFYLVNLILAVVTMAYEEQNQATIDEIEAKEKKFQEALEMLRTEQEVLAALGVDTASLQSHNGSPLASKTASERKHRMKSRVSEGSTDDNKSLRSESYNQHRMASDAGQKTFLTADYLNEPFRVQRAMSVVSIMTSVLEELEESKQRCPPCLTSLAQKYLIWDCCPTWVKLKTLLFAIVMDPFAELTITLCIVVNTVFMAVEHYGMSPAFEAMLQIGNIVFTVFFTAEMVFKIIALDPYYYFQKKWNIFDCIIVTVSLIELGAARKGSLTVLRTFRLLRVFKLAKSWPTLNTLIKIIGNSVGALGNLTIILAIIVFVFALVGKQLLGENYCQKREKISAPNEDWPRWHMHDFFHSFLIVFRILCGEWIENMWACMEVGQKSICLILFLTVMVLGNLVVLNLFIALLLNSFSADNLTPPEDDGEVNNLQVALARIQVFGQHTKRALCSFLSRPCLLPQPKAEPQLVVKLPLSTSIAKNHIAADTALGSPGRLPARRSPRDDHSDFITDPNIWVSVPIAEGESDLDDLEENGEENGEEDAQSTGQEVIPQRQVRQLQQVGKYEDHLPPRSPGSGISSEDLTPYLGEKWKDEAPAQGPAEGADDTSSSEGSTVDCLDPEEILRKIPELADDLDEPDDCFTEGCVHHCPCCRVNSSRFPWATGWQVRKACFRIVEHSWFESFIVFMILLSSGALAFEDFYLDRKPTVKALLEYTDRVFTFIFVFEMLLKWVAYGFKNYFTNAWCWLDFLIVNISLTSLIAKALQYSDMAPIKALRTLRALRPLRALSRFEGMRVVVDALVGAIPSIMNVLLVCLIFWLIFSIMGVNLFAGKFQKCINKTNEGFLLVPWSTVNNMSDCERQNHTGSLFWVNVKVNFDNVAMGYLALLQVATFKGWMDIMYAAVDSRDVNFQPKWEDNVYMYFYFVIFIIFGGFFTLNLFVGVIIDNFNQQKKKIRGQDIFMTEEQKKYYNAMKKLGSKKPQKPIPRPLNKYQGFVFDIVTRQTFDIVIMVLICLNMITMMVETDEQSEKKTKVLNKINQFFVAVFTGECVMKMFALRHYYFTNGWNVFDFVVVVLSIGSLVFSAIVTSLGSLFSPTLFRVIRLARIGRILRLIRGAKGIRTLLFALMMSLPALFNIGLLLFLVMFIYSIFGMASFATVKWEAGIDDMFNFQTFANSMLCLFQITTSAGWDGLLSPILNTGPPYCDPNLTIHNSTRGDCGSPIVGIIFFTTYIIISFLIVVNMYIAVILENFNVATEESSEPLSEDDFDMFYETWEKFDPEATQFITFSALSDFADTLSGPLRIPKPNRNVLIQMDLPLVPGDKIHCLDILFAFTKNVLGESGELDSLKANMEEKFMATNLSKASYEPIATTLRWKQEDISATVIQKAYRSYMRHRSRTIASPVGVPRAEEGAASLPDEDFAALIANENCVLPDKSETASTTSFPPSYDSVTRGLSDQVNLSTSSSMHNEGEAVSKEAAGPSCGPSSKGTSSSDVSAAL</sequence>
<feature type="domain" description="Ion transport" evidence="28">
    <location>
        <begin position="1064"/>
        <end position="1328"/>
    </location>
</feature>
<keyword evidence="13 25" id="KW-0406">Ion transport</keyword>
<feature type="transmembrane region" description="Helical" evidence="25">
    <location>
        <begin position="1176"/>
        <end position="1209"/>
    </location>
</feature>
<keyword evidence="18 25" id="KW-0407">Ion channel</keyword>
<dbReference type="Pfam" id="PF24609">
    <property type="entry name" value="IQ_SCN5A_C"/>
    <property type="match status" value="2"/>
</dbReference>
<feature type="transmembrane region" description="Helical" evidence="25">
    <location>
        <begin position="1442"/>
        <end position="1460"/>
    </location>
</feature>
<proteinExistence type="inferred from homology"/>
<evidence type="ECO:0000256" key="25">
    <source>
        <dbReference type="RuleBase" id="RU361132"/>
    </source>
</evidence>
<dbReference type="InterPro" id="IPR044564">
    <property type="entry name" value="Na_chnl_inactivation_gate"/>
</dbReference>
<feature type="transmembrane region" description="Helical" evidence="25">
    <location>
        <begin position="3297"/>
        <end position="3326"/>
    </location>
</feature>
<feature type="region of interest" description="Disordered" evidence="27">
    <location>
        <begin position="2289"/>
        <end position="2334"/>
    </location>
</feature>
<dbReference type="EMBL" id="JAEMGP010000019">
    <property type="protein sequence ID" value="KAG5197467.1"/>
    <property type="molecule type" value="Genomic_DNA"/>
</dbReference>
<comment type="subcellular location">
    <subcellularLocation>
        <location evidence="1 25">Cell membrane</location>
        <topology evidence="1 25">Multi-pass membrane protein</topology>
    </subcellularLocation>
</comment>
<keyword evidence="10 25" id="KW-0851">Voltage-gated channel</keyword>
<feature type="transmembrane region" description="Helical" evidence="25">
    <location>
        <begin position="717"/>
        <end position="740"/>
    </location>
</feature>
<evidence type="ECO:0000256" key="16">
    <source>
        <dbReference type="ARBA" id="ARBA00023180"/>
    </source>
</evidence>
<feature type="region of interest" description="Disordered" evidence="27">
    <location>
        <begin position="2715"/>
        <end position="2736"/>
    </location>
</feature>
<dbReference type="FunFam" id="1.10.287.70:FF:000116">
    <property type="entry name" value="Sodium channel protein"/>
    <property type="match status" value="1"/>
</dbReference>
<comment type="similarity">
    <text evidence="23">Belongs to the sodium channel (TC 1.A.1.10) family. Nav1.9/SCN11A subfamily.</text>
</comment>
<feature type="domain" description="Ion transport" evidence="28">
    <location>
        <begin position="2902"/>
        <end position="3178"/>
    </location>
</feature>
<feature type="transmembrane region" description="Helical" evidence="25">
    <location>
        <begin position="251"/>
        <end position="271"/>
    </location>
</feature>
<dbReference type="FunFam" id="1.10.287.70:FF:000001">
    <property type="entry name" value="Sodium channel protein"/>
    <property type="match status" value="2"/>
</dbReference>
<dbReference type="InterPro" id="IPR027359">
    <property type="entry name" value="Volt_channel_dom_sf"/>
</dbReference>
<feature type="transmembrane region" description="Helical" evidence="25">
    <location>
        <begin position="2404"/>
        <end position="2431"/>
    </location>
</feature>
<evidence type="ECO:0000256" key="19">
    <source>
        <dbReference type="ARBA" id="ARBA00025291"/>
    </source>
</evidence>
<dbReference type="FunFam" id="1.20.120.350:FF:000075">
    <property type="entry name" value="Sodium channel protein"/>
    <property type="match status" value="1"/>
</dbReference>
<evidence type="ECO:0000256" key="5">
    <source>
        <dbReference type="ARBA" id="ARBA00022475"/>
    </source>
</evidence>
<feature type="domain" description="SCN5A-like C-terminal IQ motif" evidence="30">
    <location>
        <begin position="1737"/>
        <end position="1767"/>
    </location>
</feature>
<evidence type="ECO:0000256" key="11">
    <source>
        <dbReference type="ARBA" id="ARBA00022989"/>
    </source>
</evidence>
<feature type="transmembrane region" description="Helical" evidence="25">
    <location>
        <begin position="2904"/>
        <end position="2922"/>
    </location>
</feature>
<feature type="transmembrane region" description="Helical" evidence="25">
    <location>
        <begin position="2059"/>
        <end position="2080"/>
    </location>
</feature>
<feature type="domain" description="Ion transport" evidence="28">
    <location>
        <begin position="148"/>
        <end position="425"/>
    </location>
</feature>
<comment type="function">
    <text evidence="25">Mediates the voltage-dependent sodium ion permeability of excitable membranes. Assuming opened or closed conformations in response to the voltage difference across the membrane, the protein forms a sodium-selective channel through which Na(+) ions may pass in accordance with their electrochemical gradient.</text>
</comment>
<feature type="transmembrane region" description="Helical" evidence="25">
    <location>
        <begin position="2086"/>
        <end position="2105"/>
    </location>
</feature>
<feature type="transmembrane region" description="Helical" evidence="25">
    <location>
        <begin position="1369"/>
        <end position="1392"/>
    </location>
</feature>
<evidence type="ECO:0000256" key="13">
    <source>
        <dbReference type="ARBA" id="ARBA00023065"/>
    </source>
</evidence>
<keyword evidence="14 25" id="KW-0472">Membrane</keyword>
<feature type="compositionally biased region" description="Polar residues" evidence="27">
    <location>
        <begin position="2289"/>
        <end position="2300"/>
    </location>
</feature>
<keyword evidence="26" id="KW-0175">Coiled coil</keyword>
<evidence type="ECO:0000256" key="6">
    <source>
        <dbReference type="ARBA" id="ARBA00022553"/>
    </source>
</evidence>
<feature type="transmembrane region" description="Helical" evidence="25">
    <location>
        <begin position="1585"/>
        <end position="1611"/>
    </location>
</feature>
<feature type="transmembrane region" description="Helical" evidence="25">
    <location>
        <begin position="1105"/>
        <end position="1127"/>
    </location>
</feature>
<keyword evidence="4 25" id="KW-0894">Sodium channel</keyword>
<evidence type="ECO:0000256" key="3">
    <source>
        <dbReference type="ARBA" id="ARBA00022448"/>
    </source>
</evidence>
<accession>A0A835ZXA2</accession>
<keyword evidence="6" id="KW-0597">Phosphoprotein</keyword>
<dbReference type="FunFam" id="1.20.120.350:FF:000049">
    <property type="entry name" value="Sodium channel protein"/>
    <property type="match status" value="1"/>
</dbReference>
<evidence type="ECO:0000256" key="4">
    <source>
        <dbReference type="ARBA" id="ARBA00022461"/>
    </source>
</evidence>
<feature type="region of interest" description="Disordered" evidence="27">
    <location>
        <begin position="932"/>
        <end position="967"/>
    </location>
</feature>
<feature type="transmembrane region" description="Helical" evidence="25">
    <location>
        <begin position="179"/>
        <end position="198"/>
    </location>
</feature>
<evidence type="ECO:0000259" key="28">
    <source>
        <dbReference type="Pfam" id="PF00520"/>
    </source>
</evidence>
<organism evidence="31 32">
    <name type="scientific">Ovis aries</name>
    <name type="common">Sheep</name>
    <dbReference type="NCBI Taxonomy" id="9940"/>
    <lineage>
        <taxon>Eukaryota</taxon>
        <taxon>Metazoa</taxon>
        <taxon>Chordata</taxon>
        <taxon>Craniata</taxon>
        <taxon>Vertebrata</taxon>
        <taxon>Euteleostomi</taxon>
        <taxon>Mammalia</taxon>
        <taxon>Eutheria</taxon>
        <taxon>Laurasiatheria</taxon>
        <taxon>Artiodactyla</taxon>
        <taxon>Ruminantia</taxon>
        <taxon>Pecora</taxon>
        <taxon>Bovidae</taxon>
        <taxon>Caprinae</taxon>
        <taxon>Ovis</taxon>
    </lineage>
</organism>
<feature type="domain" description="Sodium ion transport-associated" evidence="29">
    <location>
        <begin position="842"/>
        <end position="1060"/>
    </location>
</feature>
<feature type="transmembrane region" description="Helical" evidence="25">
    <location>
        <begin position="3447"/>
        <end position="3473"/>
    </location>
</feature>
<evidence type="ECO:0000256" key="24">
    <source>
        <dbReference type="ARBA" id="ARBA00062760"/>
    </source>
</evidence>
<keyword evidence="3 25" id="KW-0813">Transport</keyword>
<keyword evidence="5" id="KW-1003">Cell membrane</keyword>
<feature type="transmembrane region" description="Helical" evidence="25">
    <location>
        <begin position="1133"/>
        <end position="1155"/>
    </location>
</feature>
<feature type="transmembrane region" description="Helical" evidence="25">
    <location>
        <begin position="659"/>
        <end position="678"/>
    </location>
</feature>
<comment type="similarity">
    <text evidence="2">Belongs to the sodium channel (TC 1.A.1.10) family. Nav1.8/SCN10A subfamily.</text>
</comment>
<dbReference type="PANTHER" id="PTHR10037:SF208">
    <property type="entry name" value="SODIUM CHANNEL PROTEIN TYPE 10 SUBUNIT ALPHA"/>
    <property type="match status" value="1"/>
</dbReference>
<feature type="coiled-coil region" evidence="26">
    <location>
        <begin position="2243"/>
        <end position="2277"/>
    </location>
</feature>
<feature type="transmembrane region" description="Helical" evidence="25">
    <location>
        <begin position="594"/>
        <end position="612"/>
    </location>
</feature>
<comment type="subunit">
    <text evidence="21">The channel consists of an ion conducting pore forming alpha-subunit regulated by one or more associated auxiliary subunits SCN1B, SCN2B and SCN3B; electrophysiological properties may vary depending on the type of the associated beta subunits. Found in a number of complexes with PRX, DYNLT1 and PDZD2. Interacts with proteins such as FSTL1, PRX, DYNLT1, PDZD2, S100A10 and many others. Interacts with NEDD4 and NEDD4L.</text>
</comment>
<feature type="transmembrane region" description="Helical" evidence="25">
    <location>
        <begin position="1497"/>
        <end position="1525"/>
    </location>
</feature>
<feature type="compositionally biased region" description="Polar residues" evidence="27">
    <location>
        <begin position="3662"/>
        <end position="3692"/>
    </location>
</feature>
<dbReference type="Gene3D" id="1.10.238.10">
    <property type="entry name" value="EF-hand"/>
    <property type="match status" value="2"/>
</dbReference>
<comment type="caution">
    <text evidence="25">Lacks conserved residue(s) required for the propagation of feature annotation.</text>
</comment>
<dbReference type="SUPFAM" id="SSF81324">
    <property type="entry name" value="Voltage-gated potassium channels"/>
    <property type="match status" value="8"/>
</dbReference>
<feature type="transmembrane region" description="Helical" evidence="25">
    <location>
        <begin position="1995"/>
        <end position="2014"/>
    </location>
</feature>
<keyword evidence="8" id="KW-0677">Repeat</keyword>
<evidence type="ECO:0000256" key="7">
    <source>
        <dbReference type="ARBA" id="ARBA00022692"/>
    </source>
</evidence>
<name>A0A835ZXA2_SHEEP</name>
<evidence type="ECO:0000256" key="15">
    <source>
        <dbReference type="ARBA" id="ARBA00023157"/>
    </source>
</evidence>
<keyword evidence="16" id="KW-0325">Glycoprotein</keyword>
<comment type="caution">
    <text evidence="31">The sequence shown here is derived from an EMBL/GenBank/DDBJ whole genome shotgun (WGS) entry which is preliminary data.</text>
</comment>
<evidence type="ECO:0000313" key="32">
    <source>
        <dbReference type="Proteomes" id="UP000664991"/>
    </source>
</evidence>
<reference evidence="31 32" key="1">
    <citation type="submission" date="2020-12" db="EMBL/GenBank/DDBJ databases">
        <title>De novo assembly of Tibetan sheep genome.</title>
        <authorList>
            <person name="Li X."/>
        </authorList>
    </citation>
    <scope>NUCLEOTIDE SEQUENCE [LARGE SCALE GENOMIC DNA]</scope>
    <source>
        <tissue evidence="31">Heart</tissue>
    </source>
</reference>
<evidence type="ECO:0000256" key="8">
    <source>
        <dbReference type="ARBA" id="ARBA00022737"/>
    </source>
</evidence>
<dbReference type="FunFam" id="1.10.287.70:FF:000049">
    <property type="entry name" value="Voltage-dependent sodium channel 2"/>
    <property type="match status" value="1"/>
</dbReference>
<evidence type="ECO:0000256" key="23">
    <source>
        <dbReference type="ARBA" id="ARBA00061168"/>
    </source>
</evidence>
<keyword evidence="17 25" id="KW-0739">Sodium transport</keyword>
<evidence type="ECO:0000256" key="14">
    <source>
        <dbReference type="ARBA" id="ARBA00023136"/>
    </source>
</evidence>
<dbReference type="FunFam" id="1.20.120.350:FF:000003">
    <property type="entry name" value="Voltage-dependent sodium channel"/>
    <property type="match status" value="1"/>
</dbReference>
<comment type="function">
    <text evidence="22">Sodium channel mediating the voltage-dependent sodium ion permeability of excitable membranes. Assuming opened or closed conformations in response to the voltage difference across the membrane, the protein forms a sodium-selective channel through which sodium ions may pass in accordance with their electrochemical gradient. Involved in membrane depolarization during action potential in nociceptors which function as key relay stations for the electrical transmission of pain signals from the periphery to the central nervous system. Also involved in rapid BDNF-evoked neuronal depolarization.</text>
</comment>
<feature type="transmembrane region" description="Helical" evidence="25">
    <location>
        <begin position="1545"/>
        <end position="1564"/>
    </location>
</feature>